<evidence type="ECO:0000256" key="2">
    <source>
        <dbReference type="ARBA" id="ARBA00029447"/>
    </source>
</evidence>
<dbReference type="RefSeq" id="WP_290369514.1">
    <property type="nucleotide sequence ID" value="NZ_CAJZAI010000002.1"/>
</dbReference>
<dbReference type="SMART" id="SM00283">
    <property type="entry name" value="MA"/>
    <property type="match status" value="1"/>
</dbReference>
<evidence type="ECO:0000259" key="7">
    <source>
        <dbReference type="PROSITE" id="PS50885"/>
    </source>
</evidence>
<protein>
    <submittedName>
        <fullName evidence="8">Methyl-accepting chemotaxis protein I</fullName>
    </submittedName>
</protein>
<dbReference type="Pfam" id="PF00015">
    <property type="entry name" value="MCPsignal"/>
    <property type="match status" value="1"/>
</dbReference>
<dbReference type="InterPro" id="IPR047347">
    <property type="entry name" value="YvaQ-like_sensor"/>
</dbReference>
<dbReference type="CDD" id="cd19411">
    <property type="entry name" value="MCP2201-like_sensor"/>
    <property type="match status" value="1"/>
</dbReference>
<dbReference type="SUPFAM" id="SSF58104">
    <property type="entry name" value="Methyl-accepting chemotaxis protein (MCP) signaling domain"/>
    <property type="match status" value="1"/>
</dbReference>
<feature type="domain" description="HAMP" evidence="7">
    <location>
        <begin position="211"/>
        <end position="263"/>
    </location>
</feature>
<comment type="similarity">
    <text evidence="2">Belongs to the methyl-accepting chemotaxis (MCP) protein family.</text>
</comment>
<keyword evidence="5" id="KW-1133">Transmembrane helix</keyword>
<dbReference type="Pfam" id="PF12729">
    <property type="entry name" value="4HB_MCP_1"/>
    <property type="match status" value="1"/>
</dbReference>
<feature type="transmembrane region" description="Helical" evidence="5">
    <location>
        <begin position="12"/>
        <end position="36"/>
    </location>
</feature>
<dbReference type="PRINTS" id="PR00260">
    <property type="entry name" value="CHEMTRNSDUCR"/>
</dbReference>
<proteinExistence type="inferred from homology"/>
<dbReference type="SMART" id="SM00304">
    <property type="entry name" value="HAMP"/>
    <property type="match status" value="1"/>
</dbReference>
<dbReference type="InterPro" id="IPR003660">
    <property type="entry name" value="HAMP_dom"/>
</dbReference>
<keyword evidence="3" id="KW-0807">Transducer</keyword>
<dbReference type="Pfam" id="PF00672">
    <property type="entry name" value="HAMP"/>
    <property type="match status" value="1"/>
</dbReference>
<evidence type="ECO:0000256" key="1">
    <source>
        <dbReference type="ARBA" id="ARBA00022481"/>
    </source>
</evidence>
<comment type="caution">
    <text evidence="8">The sequence shown here is derived from an EMBL/GenBank/DDBJ whole genome shotgun (WGS) entry which is preliminary data.</text>
</comment>
<gene>
    <name evidence="8" type="primary">tsr</name>
    <name evidence="8" type="ORF">LMG23992_00901</name>
</gene>
<dbReference type="InterPro" id="IPR004090">
    <property type="entry name" value="Chemotax_Me-accpt_rcpt"/>
</dbReference>
<evidence type="ECO:0000313" key="9">
    <source>
        <dbReference type="Proteomes" id="UP000727654"/>
    </source>
</evidence>
<keyword evidence="5" id="KW-0472">Membrane</keyword>
<dbReference type="InterPro" id="IPR051310">
    <property type="entry name" value="MCP_chemotaxis"/>
</dbReference>
<keyword evidence="4" id="KW-0175">Coiled coil</keyword>
<keyword evidence="1" id="KW-0488">Methylation</keyword>
<evidence type="ECO:0000313" key="8">
    <source>
        <dbReference type="EMBL" id="CAG9167753.1"/>
    </source>
</evidence>
<sequence>MLKKINIGPRLMLGFSGVMLLMLVNIGLAISSLHTLGGEVENILRSDWVKSDAAATVNARVAANARRTMELFFAGDEKAMAELRAHVDGNKKAITEALQTLDSLVVLPEGKALLARVKRSRADYVQSFSRVDKLLSEGQRDQALNLLKSETLPVLDALQGSVGELARFQAKLARERGTAIEADAETSSRIVIACGIAVAILGLLIAGWITRSITGPVAHAVEVVQNVAGGNLTSKIRTESQDEVGRLLGAMQTMQDNLSRIVTDVRDGSTAVLSASDQIAAGNLDLSSRTEEQASSLEETAASVEELTSTVRQNTDNARQANQLAASASQVAARGGEVVSQVVDTMGAINESSRRIADIIGVIEGIAFQTNILALNAAVEAARAGEQGRGFAVVAGEVRSLAQRSAAAAKEIKSLIDDSVARVDQGSDLVGQAGSTMGEIVQSVRRVTDLMAEITAATQEQSSGIEQVNQAVTQIDEVTQQNAALVEQASAAAQSMRDQASNLARAVSVFKLAPAIR</sequence>
<accession>A0ABM8WKS1</accession>
<dbReference type="InterPro" id="IPR004089">
    <property type="entry name" value="MCPsignal_dom"/>
</dbReference>
<organism evidence="8 9">
    <name type="scientific">Cupriavidus laharis</name>
    <dbReference type="NCBI Taxonomy" id="151654"/>
    <lineage>
        <taxon>Bacteria</taxon>
        <taxon>Pseudomonadati</taxon>
        <taxon>Pseudomonadota</taxon>
        <taxon>Betaproteobacteria</taxon>
        <taxon>Burkholderiales</taxon>
        <taxon>Burkholderiaceae</taxon>
        <taxon>Cupriavidus</taxon>
    </lineage>
</organism>
<evidence type="ECO:0000256" key="3">
    <source>
        <dbReference type="PROSITE-ProRule" id="PRU00284"/>
    </source>
</evidence>
<dbReference type="Gene3D" id="1.10.287.950">
    <property type="entry name" value="Methyl-accepting chemotaxis protein"/>
    <property type="match status" value="1"/>
</dbReference>
<evidence type="ECO:0000256" key="5">
    <source>
        <dbReference type="SAM" id="Phobius"/>
    </source>
</evidence>
<feature type="domain" description="Methyl-accepting transducer" evidence="6">
    <location>
        <begin position="268"/>
        <end position="497"/>
    </location>
</feature>
<dbReference type="InterPro" id="IPR024478">
    <property type="entry name" value="HlyB_4HB_MCP"/>
</dbReference>
<dbReference type="PROSITE" id="PS50111">
    <property type="entry name" value="CHEMOTAXIS_TRANSDUC_2"/>
    <property type="match status" value="1"/>
</dbReference>
<keyword evidence="5" id="KW-0812">Transmembrane</keyword>
<dbReference type="EMBL" id="CAJZAI010000002">
    <property type="protein sequence ID" value="CAG9167753.1"/>
    <property type="molecule type" value="Genomic_DNA"/>
</dbReference>
<dbReference type="CDD" id="cd11386">
    <property type="entry name" value="MCP_signal"/>
    <property type="match status" value="1"/>
</dbReference>
<feature type="coiled-coil region" evidence="4">
    <location>
        <begin position="468"/>
        <end position="506"/>
    </location>
</feature>
<name>A0ABM8WKS1_9BURK</name>
<reference evidence="8 9" key="1">
    <citation type="submission" date="2021-08" db="EMBL/GenBank/DDBJ databases">
        <authorList>
            <person name="Peeters C."/>
        </authorList>
    </citation>
    <scope>NUCLEOTIDE SEQUENCE [LARGE SCALE GENOMIC DNA]</scope>
    <source>
        <strain evidence="8 9">LMG 23992</strain>
    </source>
</reference>
<keyword evidence="9" id="KW-1185">Reference proteome</keyword>
<evidence type="ECO:0000256" key="4">
    <source>
        <dbReference type="SAM" id="Coils"/>
    </source>
</evidence>
<dbReference type="PANTHER" id="PTHR43531:SF14">
    <property type="entry name" value="METHYL-ACCEPTING CHEMOTAXIS PROTEIN I-RELATED"/>
    <property type="match status" value="1"/>
</dbReference>
<dbReference type="CDD" id="cd06225">
    <property type="entry name" value="HAMP"/>
    <property type="match status" value="1"/>
</dbReference>
<dbReference type="PANTHER" id="PTHR43531">
    <property type="entry name" value="PROTEIN ICFG"/>
    <property type="match status" value="1"/>
</dbReference>
<evidence type="ECO:0000259" key="6">
    <source>
        <dbReference type="PROSITE" id="PS50111"/>
    </source>
</evidence>
<dbReference type="Proteomes" id="UP000727654">
    <property type="component" value="Unassembled WGS sequence"/>
</dbReference>
<dbReference type="PROSITE" id="PS50885">
    <property type="entry name" value="HAMP"/>
    <property type="match status" value="1"/>
</dbReference>